<dbReference type="Gene3D" id="2.40.70.10">
    <property type="entry name" value="Acid Proteases"/>
    <property type="match status" value="1"/>
</dbReference>
<dbReference type="InterPro" id="IPR021109">
    <property type="entry name" value="Peptidase_aspartic_dom_sf"/>
</dbReference>
<dbReference type="RefSeq" id="WP_106199075.1">
    <property type="nucleotide sequence ID" value="NZ_JAXEIU010000027.1"/>
</dbReference>
<evidence type="ECO:0008006" key="3">
    <source>
        <dbReference type="Google" id="ProtNLM"/>
    </source>
</evidence>
<comment type="caution">
    <text evidence="1">The sequence shown here is derived from an EMBL/GenBank/DDBJ whole genome shotgun (WGS) entry which is preliminary data.</text>
</comment>
<reference evidence="1 2" key="1">
    <citation type="submission" date="2018-05" db="EMBL/GenBank/DDBJ databases">
        <title>Animal gut microbial communities from fecal samples from Wisconsin, USA.</title>
        <authorList>
            <person name="Neumann A."/>
        </authorList>
    </citation>
    <scope>NUCLEOTIDE SEQUENCE [LARGE SCALE GENOMIC DNA]</scope>
    <source>
        <strain evidence="1 2">UWS4</strain>
    </source>
</reference>
<gene>
    <name evidence="1" type="ORF">B0H50_12016</name>
</gene>
<name>A0ABX5LMN1_9BACT</name>
<protein>
    <recommendedName>
        <fullName evidence="3">Aspartyl protease</fullName>
    </recommendedName>
</protein>
<organism evidence="1 2">
    <name type="scientific">Hallerella porci</name>
    <dbReference type="NCBI Taxonomy" id="1945871"/>
    <lineage>
        <taxon>Bacteria</taxon>
        <taxon>Pseudomonadati</taxon>
        <taxon>Fibrobacterota</taxon>
        <taxon>Fibrobacteria</taxon>
        <taxon>Fibrobacterales</taxon>
        <taxon>Fibrobacteraceae</taxon>
        <taxon>Hallerella</taxon>
    </lineage>
</organism>
<accession>A0ABX5LMN1</accession>
<dbReference type="Proteomes" id="UP000245523">
    <property type="component" value="Unassembled WGS sequence"/>
</dbReference>
<keyword evidence="2" id="KW-1185">Reference proteome</keyword>
<sequence length="239" mass="26582">MEIYKLLPDTNGFILFQKDNHTILVDTGSVHSFSVSDEPLQICGTEIPISFQANELKNRGIDLELISKHVGVSVTTILGLDGLERFKFIVDESAGRIQFDTEEISLSPDWHTIPMERIDGCIIVSIKVNGVPRKMILDSGVTTSFAESLWLDACVRKGNRTDFHVFVGYNTAPILRALSEVGGFTFPIRYSVLSEEVKQKIAKANAISENTIHGILGCALMEHHRGYLDLEKGIFKAMK</sequence>
<evidence type="ECO:0000313" key="2">
    <source>
        <dbReference type="Proteomes" id="UP000245523"/>
    </source>
</evidence>
<evidence type="ECO:0000313" key="1">
    <source>
        <dbReference type="EMBL" id="PWK94775.1"/>
    </source>
</evidence>
<proteinExistence type="predicted"/>
<dbReference type="SUPFAM" id="SSF50630">
    <property type="entry name" value="Acid proteases"/>
    <property type="match status" value="1"/>
</dbReference>
<dbReference type="EMBL" id="QGHD01000020">
    <property type="protein sequence ID" value="PWK94775.1"/>
    <property type="molecule type" value="Genomic_DNA"/>
</dbReference>